<keyword evidence="2" id="KW-0472">Membrane</keyword>
<dbReference type="InterPro" id="IPR052955">
    <property type="entry name" value="UPF0703_membrane_permease"/>
</dbReference>
<feature type="transmembrane region" description="Helical" evidence="2">
    <location>
        <begin position="96"/>
        <end position="114"/>
    </location>
</feature>
<protein>
    <submittedName>
        <fullName evidence="4">TIGR03943 family protein</fullName>
    </submittedName>
</protein>
<evidence type="ECO:0000313" key="5">
    <source>
        <dbReference type="Proteomes" id="UP001198148"/>
    </source>
</evidence>
<feature type="compositionally biased region" description="Low complexity" evidence="1">
    <location>
        <begin position="8"/>
        <end position="20"/>
    </location>
</feature>
<dbReference type="InterPro" id="IPR015402">
    <property type="entry name" value="DUF1980"/>
</dbReference>
<dbReference type="AlphaFoldDB" id="A0AAW4TY44"/>
<keyword evidence="2" id="KW-1133">Transmembrane helix</keyword>
<feature type="region of interest" description="Disordered" evidence="1">
    <location>
        <begin position="1"/>
        <end position="28"/>
    </location>
</feature>
<accession>A0AAW4TY44</accession>
<dbReference type="PANTHER" id="PTHR40047">
    <property type="entry name" value="UPF0703 PROTEIN YCGQ"/>
    <property type="match status" value="1"/>
</dbReference>
<evidence type="ECO:0000313" key="4">
    <source>
        <dbReference type="EMBL" id="MCB5644478.1"/>
    </source>
</evidence>
<evidence type="ECO:0000256" key="1">
    <source>
        <dbReference type="SAM" id="MobiDB-lite"/>
    </source>
</evidence>
<dbReference type="PANTHER" id="PTHR40047:SF1">
    <property type="entry name" value="UPF0703 PROTEIN YCGQ"/>
    <property type="match status" value="1"/>
</dbReference>
<organism evidence="4 5">
    <name type="scientific">Bifidobacterium breve</name>
    <dbReference type="NCBI Taxonomy" id="1685"/>
    <lineage>
        <taxon>Bacteria</taxon>
        <taxon>Bacillati</taxon>
        <taxon>Actinomycetota</taxon>
        <taxon>Actinomycetes</taxon>
        <taxon>Bifidobacteriales</taxon>
        <taxon>Bifidobacteriaceae</taxon>
        <taxon>Bifidobacterium</taxon>
    </lineage>
</organism>
<reference evidence="4" key="1">
    <citation type="submission" date="2021-10" db="EMBL/GenBank/DDBJ databases">
        <title>Collection of gut derived symbiotic bacterial strains cultured from healthy donors.</title>
        <authorList>
            <person name="Lin H."/>
            <person name="Littmann E."/>
            <person name="Claire K."/>
            <person name="Pamer E."/>
        </authorList>
    </citation>
    <scope>NUCLEOTIDE SEQUENCE</scope>
    <source>
        <strain evidence="4">MSK.23.105</strain>
    </source>
</reference>
<sequence>MSDSMSITAPAADTTPAFATGSKAPTQRRAPALPDRIEAICFAAPGAAIVYSTASGSYTTLTTPRSLPYLIVGAILLFGLSVAAWLGVFHADERSSFRFLVTLVIPALLIAVPFQSDGGTGFDAYAAGRAIAIRRDARKPTGFAHLHGFDEERRTITISDDEFGSWFFHIDHNPQRYIGYQVRLTGFVYKPSTLGVHEFELSRQFMSCCILDMTPFGFATHYAKAAHLREHDWVSVDATLVQGTYGIAGHERQGPMLKITSLRTAKTAPNGYFYWQ</sequence>
<evidence type="ECO:0000259" key="3">
    <source>
        <dbReference type="Pfam" id="PF21537"/>
    </source>
</evidence>
<dbReference type="EMBL" id="JAJBPF010000006">
    <property type="protein sequence ID" value="MCB5644478.1"/>
    <property type="molecule type" value="Genomic_DNA"/>
</dbReference>
<feature type="domain" description="DUF1980" evidence="3">
    <location>
        <begin position="151"/>
        <end position="274"/>
    </location>
</feature>
<gene>
    <name evidence="4" type="ORF">LIP63_03585</name>
</gene>
<comment type="caution">
    <text evidence="4">The sequence shown here is derived from an EMBL/GenBank/DDBJ whole genome shotgun (WGS) entry which is preliminary data.</text>
</comment>
<feature type="transmembrane region" description="Helical" evidence="2">
    <location>
        <begin position="66"/>
        <end position="89"/>
    </location>
</feature>
<name>A0AAW4TY44_BIFBR</name>
<dbReference type="Proteomes" id="UP001198148">
    <property type="component" value="Unassembled WGS sequence"/>
</dbReference>
<evidence type="ECO:0000256" key="2">
    <source>
        <dbReference type="SAM" id="Phobius"/>
    </source>
</evidence>
<dbReference type="Pfam" id="PF21537">
    <property type="entry name" value="DUF1980_C"/>
    <property type="match status" value="1"/>
</dbReference>
<dbReference type="InterPro" id="IPR048447">
    <property type="entry name" value="DUF1980_C"/>
</dbReference>
<proteinExistence type="predicted"/>
<keyword evidence="2" id="KW-0812">Transmembrane</keyword>
<dbReference type="NCBIfam" id="TIGR03943">
    <property type="entry name" value="TIGR03943 family putative permease subunit"/>
    <property type="match status" value="1"/>
</dbReference>